<dbReference type="AlphaFoldDB" id="A0A9N9RJB9"/>
<dbReference type="GO" id="GO:0016020">
    <property type="term" value="C:membrane"/>
    <property type="evidence" value="ECO:0007669"/>
    <property type="project" value="InterPro"/>
</dbReference>
<reference evidence="3" key="1">
    <citation type="submission" date="2022-01" db="EMBL/GenBank/DDBJ databases">
        <authorList>
            <person name="King R."/>
        </authorList>
    </citation>
    <scope>NUCLEOTIDE SEQUENCE</scope>
</reference>
<dbReference type="EMBL" id="OU895877">
    <property type="protein sequence ID" value="CAG9797332.1"/>
    <property type="molecule type" value="Genomic_DNA"/>
</dbReference>
<dbReference type="Pfam" id="PF06809">
    <property type="entry name" value="NPDC1"/>
    <property type="match status" value="1"/>
</dbReference>
<dbReference type="PANTHER" id="PTHR23352:SF2">
    <property type="entry name" value="NEURAL PROLIFERATION DIFFERENTIATION AND CONTROL PROTEIN 1"/>
    <property type="match status" value="1"/>
</dbReference>
<keyword evidence="2" id="KW-0472">Membrane</keyword>
<name>A0A9N9RJB9_9DIPT</name>
<accession>A0A9N9RJB9</accession>
<feature type="transmembrane region" description="Helical" evidence="2">
    <location>
        <begin position="248"/>
        <end position="273"/>
    </location>
</feature>
<dbReference type="Proteomes" id="UP001153620">
    <property type="component" value="Chromosome 1"/>
</dbReference>
<gene>
    <name evidence="3" type="ORF">CHIRRI_LOCUS331</name>
</gene>
<feature type="region of interest" description="Disordered" evidence="1">
    <location>
        <begin position="371"/>
        <end position="400"/>
    </location>
</feature>
<organism evidence="3 4">
    <name type="scientific">Chironomus riparius</name>
    <dbReference type="NCBI Taxonomy" id="315576"/>
    <lineage>
        <taxon>Eukaryota</taxon>
        <taxon>Metazoa</taxon>
        <taxon>Ecdysozoa</taxon>
        <taxon>Arthropoda</taxon>
        <taxon>Hexapoda</taxon>
        <taxon>Insecta</taxon>
        <taxon>Pterygota</taxon>
        <taxon>Neoptera</taxon>
        <taxon>Endopterygota</taxon>
        <taxon>Diptera</taxon>
        <taxon>Nematocera</taxon>
        <taxon>Chironomoidea</taxon>
        <taxon>Chironomidae</taxon>
        <taxon>Chironominae</taxon>
        <taxon>Chironomus</taxon>
    </lineage>
</organism>
<keyword evidence="4" id="KW-1185">Reference proteome</keyword>
<dbReference type="InterPro" id="IPR009635">
    <property type="entry name" value="NPDC1"/>
</dbReference>
<keyword evidence="2" id="KW-0812">Transmembrane</keyword>
<evidence type="ECO:0000313" key="3">
    <source>
        <dbReference type="EMBL" id="CAG9797332.1"/>
    </source>
</evidence>
<feature type="compositionally biased region" description="Polar residues" evidence="1">
    <location>
        <begin position="382"/>
        <end position="400"/>
    </location>
</feature>
<evidence type="ECO:0000313" key="4">
    <source>
        <dbReference type="Proteomes" id="UP001153620"/>
    </source>
</evidence>
<reference evidence="3" key="2">
    <citation type="submission" date="2022-10" db="EMBL/GenBank/DDBJ databases">
        <authorList>
            <consortium name="ENA_rothamsted_submissions"/>
            <consortium name="culmorum"/>
            <person name="King R."/>
        </authorList>
    </citation>
    <scope>NUCLEOTIDE SEQUENCE</scope>
</reference>
<keyword evidence="2" id="KW-1133">Transmembrane helix</keyword>
<evidence type="ECO:0000256" key="2">
    <source>
        <dbReference type="SAM" id="Phobius"/>
    </source>
</evidence>
<evidence type="ECO:0000256" key="1">
    <source>
        <dbReference type="SAM" id="MobiDB-lite"/>
    </source>
</evidence>
<sequence>MRKYIDFSIEKKRLVKKLCFTKTYGSRLNMNLVILILAFLALFSDYVAGEYSGRRRHQYNLQNVNDNDKEYLIEQLSNYIEEQARRKFQQQMQFQQHHQKQYASVPQQINGPGFSFQLPQYTNGGFGSVNDDFDFAVTPFDPRYYEPSTQNFEDFDEQNVDDDLTLDTEIGVKTASVEVPMNENKNKILIPSPMHVNDAPSPTDTQSQRILHRAQQKQLQQQQQQLLNKQTDVLQKPLQVEFDNTTSLYIVALIAGLSCAFSTGLIALALMYYTLKKKVKTADPCDYACDYAIVGPRNIKSMDPQLTLGDKKLAHSAQMFHYQHQKNQIIAMENNRTEMGHNDDENDSDENENDFTVYECPGLAEWSDSGIEVKNPLFSEETPATKTEKAQPTNKTTTKK</sequence>
<dbReference type="PANTHER" id="PTHR23352">
    <property type="entry name" value="NEURAL PROLIFERATION DIFFERENTIATION AND CONTROL PROTEIN-1 NPDC-1 PROTEIN"/>
    <property type="match status" value="1"/>
</dbReference>
<evidence type="ECO:0008006" key="5">
    <source>
        <dbReference type="Google" id="ProtNLM"/>
    </source>
</evidence>
<proteinExistence type="predicted"/>
<protein>
    <recommendedName>
        <fullName evidence="5">Neural proliferation differentiation and control protein 1</fullName>
    </recommendedName>
</protein>
<dbReference type="OrthoDB" id="6270617at2759"/>